<keyword evidence="4" id="KW-0482">Metalloprotease</keyword>
<reference evidence="5" key="1">
    <citation type="journal article" date="2019" name="Int. J. Syst. Evol. Microbiol.">
        <title>The Global Catalogue of Microorganisms (GCM) 10K type strain sequencing project: providing services to taxonomists for standard genome sequencing and annotation.</title>
        <authorList>
            <consortium name="The Broad Institute Genomics Platform"/>
            <consortium name="The Broad Institute Genome Sequencing Center for Infectious Disease"/>
            <person name="Wu L."/>
            <person name="Ma J."/>
        </authorList>
    </citation>
    <scope>NUCLEOTIDE SEQUENCE [LARGE SCALE GENOMIC DNA]</scope>
    <source>
        <strain evidence="5">KCTC 22437</strain>
    </source>
</reference>
<feature type="domain" description="DUF5117" evidence="2">
    <location>
        <begin position="98"/>
        <end position="294"/>
    </location>
</feature>
<feature type="domain" description="DUF5118" evidence="3">
    <location>
        <begin position="52"/>
        <end position="87"/>
    </location>
</feature>
<dbReference type="CDD" id="cd04276">
    <property type="entry name" value="ZnMc_MMP_like_2"/>
    <property type="match status" value="1"/>
</dbReference>
<name>A0ABW5Y9S6_9SPHI</name>
<evidence type="ECO:0000313" key="5">
    <source>
        <dbReference type="Proteomes" id="UP001597557"/>
    </source>
</evidence>
<dbReference type="RefSeq" id="WP_377183235.1">
    <property type="nucleotide sequence ID" value="NZ_JBHUPD010000001.1"/>
</dbReference>
<keyword evidence="5" id="KW-1185">Reference proteome</keyword>
<evidence type="ECO:0000259" key="3">
    <source>
        <dbReference type="Pfam" id="PF17162"/>
    </source>
</evidence>
<accession>A0ABW5Y9S6</accession>
<dbReference type="PANTHER" id="PTHR38478:SF1">
    <property type="entry name" value="ZINC DEPENDENT METALLOPROTEASE DOMAIN LIPOPROTEIN"/>
    <property type="match status" value="1"/>
</dbReference>
<keyword evidence="4" id="KW-0378">Hydrolase</keyword>
<keyword evidence="4" id="KW-0645">Protease</keyword>
<protein>
    <submittedName>
        <fullName evidence="4">Zinc-dependent metalloprotease</fullName>
    </submittedName>
</protein>
<dbReference type="InterPro" id="IPR024079">
    <property type="entry name" value="MetalloPept_cat_dom_sf"/>
</dbReference>
<dbReference type="Pfam" id="PF17148">
    <property type="entry name" value="DUF5117"/>
    <property type="match status" value="1"/>
</dbReference>
<dbReference type="InterPro" id="IPR033413">
    <property type="entry name" value="DUF5117"/>
</dbReference>
<dbReference type="InterPro" id="IPR032534">
    <property type="entry name" value="EcxA_zinc-bd"/>
</dbReference>
<proteinExistence type="predicted"/>
<organism evidence="4 5">
    <name type="scientific">Mucilaginibacter ximonensis</name>
    <dbReference type="NCBI Taxonomy" id="538021"/>
    <lineage>
        <taxon>Bacteria</taxon>
        <taxon>Pseudomonadati</taxon>
        <taxon>Bacteroidota</taxon>
        <taxon>Sphingobacteriia</taxon>
        <taxon>Sphingobacteriales</taxon>
        <taxon>Sphingobacteriaceae</taxon>
        <taxon>Mucilaginibacter</taxon>
    </lineage>
</organism>
<dbReference type="Pfam" id="PF17162">
    <property type="entry name" value="DUF5118"/>
    <property type="match status" value="1"/>
</dbReference>
<dbReference type="PANTHER" id="PTHR38478">
    <property type="entry name" value="PEPTIDASE M1A AND M12B"/>
    <property type="match status" value="1"/>
</dbReference>
<sequence>MRLIHMLGKGTKDCLSFLLLLTFFVVHGQPSISTSTADNVFIDILSKKEGGQKGLFTIHKNNDKWYFEIPDSILGRPILLNTRFVKTPSGGGYGNSLASSRIIYWEKGAGRMLYLKIMTISNVTKDSTQAIARAVASSNVTPIAAAFEVKARDNLSNTSGNSLVEVTDLFKGDNPITGLDNAAKRRLNIAGFASDRSYIETISTYHFNTEVRTIKTFTIASGSPGTATMSGAEAAGAVTFELENSFLLLPKVPMRKRLFDPRVGYYSASSTIYADSQQRVEKSKFIYRWRLEPRDEDFGKWKRGELVEPKKPIVYYVDPATPKQWRPYIIAGINAWQRAFEKIGFRNAIIGKEWPASDTTMSLEDARYSIISYLAGDEGAGAYLEGPFIADPRTGEILQSRILFSHGFMKWLHDKCMIQASMSDPRARLMRFDENLMGELITWVISHEVGHGLGLRHNFLSSSQTPVEMLRNRAWLETHGHTASIMDYSRFNYVAQPEDHISANGLFGKIGDYDNWAIRWGYFPILNSLNESEDQHILNRWVTDSLKTNARLRYGPDFVDGNPNLDPRAQSEDLGDDAISASEYGIRNLKRILKSLPEWTQEEAGQYNYLTEMYMQLLDQFGLYMDHVFRTVGGIKTTFETATPGGGTYQIVPKKKQQRAVAFLNAQLFTTPSWLLNKSILNKIGYPGGFAAVTEIQSNKLKLLLDPGYLYRIEACEIRYGKKAYTVVELLSDLKEGIWSELVTGQAIDPYRRNIQKKYIDALSLLIKERPSGGISASSPTLINQFNIWDTDVPSIVRNELKMLQGEISRATVKQKDQLSRYHLRDVLVRIKNVLGPIQSIK</sequence>
<dbReference type="GO" id="GO:0008237">
    <property type="term" value="F:metallopeptidase activity"/>
    <property type="evidence" value="ECO:0007669"/>
    <property type="project" value="UniProtKB-KW"/>
</dbReference>
<dbReference type="SUPFAM" id="SSF55486">
    <property type="entry name" value="Metalloproteases ('zincins'), catalytic domain"/>
    <property type="match status" value="1"/>
</dbReference>
<dbReference type="EMBL" id="JBHUPD010000001">
    <property type="protein sequence ID" value="MFD2872001.1"/>
    <property type="molecule type" value="Genomic_DNA"/>
</dbReference>
<evidence type="ECO:0000259" key="2">
    <source>
        <dbReference type="Pfam" id="PF17148"/>
    </source>
</evidence>
<dbReference type="InterPro" id="IPR034032">
    <property type="entry name" value="Zn_MMP-like_bac"/>
</dbReference>
<evidence type="ECO:0000313" key="4">
    <source>
        <dbReference type="EMBL" id="MFD2872001.1"/>
    </source>
</evidence>
<dbReference type="Proteomes" id="UP001597557">
    <property type="component" value="Unassembled WGS sequence"/>
</dbReference>
<dbReference type="Gene3D" id="3.40.390.10">
    <property type="entry name" value="Collagenase (Catalytic Domain)"/>
    <property type="match status" value="1"/>
</dbReference>
<dbReference type="InterPro" id="IPR033428">
    <property type="entry name" value="DUF5118"/>
</dbReference>
<comment type="caution">
    <text evidence="4">The sequence shown here is derived from an EMBL/GenBank/DDBJ whole genome shotgun (WGS) entry which is preliminary data.</text>
</comment>
<dbReference type="Pfam" id="PF16313">
    <property type="entry name" value="DUF4953"/>
    <property type="match status" value="1"/>
</dbReference>
<evidence type="ECO:0000259" key="1">
    <source>
        <dbReference type="Pfam" id="PF16313"/>
    </source>
</evidence>
<feature type="domain" description="EcxA zinc-binding" evidence="1">
    <location>
        <begin position="430"/>
        <end position="743"/>
    </location>
</feature>
<gene>
    <name evidence="4" type="ORF">ACFS5N_05945</name>
</gene>